<feature type="compositionally biased region" description="Low complexity" evidence="6">
    <location>
        <begin position="210"/>
        <end position="219"/>
    </location>
</feature>
<evidence type="ECO:0000256" key="5">
    <source>
        <dbReference type="ARBA" id="ARBA00023242"/>
    </source>
</evidence>
<name>A0A7H9B1H3_ZYGMR</name>
<dbReference type="KEGG" id="zmk:HG535_0D01890"/>
<protein>
    <recommendedName>
        <fullName evidence="9">Transcriptional regulatory protein SDS3</fullName>
    </recommendedName>
</protein>
<organism evidence="7 8">
    <name type="scientific">Zygotorulaspora mrakii</name>
    <name type="common">Zygosaccharomyces mrakii</name>
    <dbReference type="NCBI Taxonomy" id="42260"/>
    <lineage>
        <taxon>Eukaryota</taxon>
        <taxon>Fungi</taxon>
        <taxon>Dikarya</taxon>
        <taxon>Ascomycota</taxon>
        <taxon>Saccharomycotina</taxon>
        <taxon>Saccharomycetes</taxon>
        <taxon>Saccharomycetales</taxon>
        <taxon>Saccharomycetaceae</taxon>
        <taxon>Zygotorulaspora</taxon>
    </lineage>
</organism>
<dbReference type="Pfam" id="PF08598">
    <property type="entry name" value="Sds3"/>
    <property type="match status" value="1"/>
</dbReference>
<evidence type="ECO:0000256" key="1">
    <source>
        <dbReference type="ARBA" id="ARBA00004123"/>
    </source>
</evidence>
<comment type="subcellular location">
    <subcellularLocation>
        <location evidence="1">Nucleus</location>
    </subcellularLocation>
</comment>
<evidence type="ECO:0000256" key="4">
    <source>
        <dbReference type="ARBA" id="ARBA00023163"/>
    </source>
</evidence>
<evidence type="ECO:0000256" key="2">
    <source>
        <dbReference type="ARBA" id="ARBA00022491"/>
    </source>
</evidence>
<dbReference type="Proteomes" id="UP000509704">
    <property type="component" value="Chromosome 4"/>
</dbReference>
<dbReference type="GeneID" id="59236205"/>
<dbReference type="AlphaFoldDB" id="A0A7H9B1H3"/>
<feature type="compositionally biased region" description="Polar residues" evidence="6">
    <location>
        <begin position="153"/>
        <end position="164"/>
    </location>
</feature>
<evidence type="ECO:0000256" key="3">
    <source>
        <dbReference type="ARBA" id="ARBA00023015"/>
    </source>
</evidence>
<feature type="region of interest" description="Disordered" evidence="6">
    <location>
        <begin position="262"/>
        <end position="297"/>
    </location>
</feature>
<keyword evidence="2" id="KW-0678">Repressor</keyword>
<evidence type="ECO:0000256" key="6">
    <source>
        <dbReference type="SAM" id="MobiDB-lite"/>
    </source>
</evidence>
<feature type="region of interest" description="Disordered" evidence="6">
    <location>
        <begin position="153"/>
        <end position="243"/>
    </location>
</feature>
<dbReference type="SMART" id="SM01401">
    <property type="entry name" value="Sds3"/>
    <property type="match status" value="1"/>
</dbReference>
<evidence type="ECO:0000313" key="8">
    <source>
        <dbReference type="Proteomes" id="UP000509704"/>
    </source>
</evidence>
<dbReference type="GO" id="GO:0005654">
    <property type="term" value="C:nucleoplasm"/>
    <property type="evidence" value="ECO:0007669"/>
    <property type="project" value="UniProtKB-ARBA"/>
</dbReference>
<feature type="compositionally biased region" description="Polar residues" evidence="6">
    <location>
        <begin position="220"/>
        <end position="243"/>
    </location>
</feature>
<dbReference type="EMBL" id="CP058607">
    <property type="protein sequence ID" value="QLG72481.1"/>
    <property type="molecule type" value="Genomic_DNA"/>
</dbReference>
<gene>
    <name evidence="7" type="ORF">HG535_0D01890</name>
</gene>
<dbReference type="PANTHER" id="PTHR21964">
    <property type="entry name" value="BREAST CANCER METASTASIS-SUPPRESSOR 1"/>
    <property type="match status" value="1"/>
</dbReference>
<proteinExistence type="predicted"/>
<evidence type="ECO:0008006" key="9">
    <source>
        <dbReference type="Google" id="ProtNLM"/>
    </source>
</evidence>
<dbReference type="InterPro" id="IPR013907">
    <property type="entry name" value="Sds3"/>
</dbReference>
<reference evidence="7 8" key="1">
    <citation type="submission" date="2020-07" db="EMBL/GenBank/DDBJ databases">
        <title>The yeast mating-type switching endonuclease HO is a domesticated member of an unorthodox homing genetic element family.</title>
        <authorList>
            <person name="Coughlan A.Y."/>
            <person name="Lombardi L."/>
            <person name="Braun-Galleani S."/>
            <person name="Martos A.R."/>
            <person name="Galeote V."/>
            <person name="Bigey F."/>
            <person name="Dequin S."/>
            <person name="Byrne K.P."/>
            <person name="Wolfe K.H."/>
        </authorList>
    </citation>
    <scope>NUCLEOTIDE SEQUENCE [LARGE SCALE GENOMIC DNA]</scope>
    <source>
        <strain evidence="7 8">NRRL Y-6702</strain>
    </source>
</reference>
<keyword evidence="4" id="KW-0804">Transcription</keyword>
<evidence type="ECO:0000313" key="7">
    <source>
        <dbReference type="EMBL" id="QLG72481.1"/>
    </source>
</evidence>
<dbReference type="OrthoDB" id="70376at2759"/>
<keyword evidence="3" id="KW-0805">Transcription regulation</keyword>
<dbReference type="GO" id="GO:0010468">
    <property type="term" value="P:regulation of gene expression"/>
    <property type="evidence" value="ECO:0007669"/>
    <property type="project" value="UniProtKB-ARBA"/>
</dbReference>
<keyword evidence="8" id="KW-1185">Reference proteome</keyword>
<accession>A0A7H9B1H3</accession>
<keyword evidence="5" id="KW-0539">Nucleus</keyword>
<sequence>MNQELSRKDKRRHNIETKVSKIYHNFILDKDSHYKNRLTSLQTDLTTLHQGNNKAYIRKVRDLEEARDLELVRLRLYEEYRVSRSSIEFQEDIESAKAEHEKLVKLCKEKLYESIEQKIKQLQEDRLLMDVANTHSYAMDYTRTKFQKYTRSHTASGWESSSNELGRESQNESATDTGNERRFLRKRVGVKGVNGSSRLGKNADESDFQTNSSSNVVTNLNGKISTLSRQTNNEPRTDVNSDTDFLQSISDSGNLHTLLFGEKESESKANDKKKHRTSQRYTAKAAPPLQSLKPDEVKDDIAFIRQLTSQPPAPFKSRVVE</sequence>
<dbReference type="RefSeq" id="XP_037144209.1">
    <property type="nucleotide sequence ID" value="XM_037288314.1"/>
</dbReference>